<comment type="cofactor">
    <cofactor evidence="1">
        <name>Zn(2+)</name>
        <dbReference type="ChEBI" id="CHEBI:29105"/>
    </cofactor>
</comment>
<evidence type="ECO:0008006" key="6">
    <source>
        <dbReference type="Google" id="ProtNLM"/>
    </source>
</evidence>
<sequence>MSFGGTLTLDFDTFRSVIRCMCLSIQQHGFMRIALINGHGGNIAALTVISAELTLELNATVACATYWHVAEKEFNNILEAQQTVRHAGEAETSMLLALRPDLVDQQIIATFEPPTDGLGAENGVYRWRPIKDWSDS</sequence>
<dbReference type="SUPFAM" id="SSF102215">
    <property type="entry name" value="Creatininase"/>
    <property type="match status" value="1"/>
</dbReference>
<name>A0A383C180_9ZZZZ</name>
<dbReference type="Gene3D" id="3.40.50.10310">
    <property type="entry name" value="Creatininase"/>
    <property type="match status" value="1"/>
</dbReference>
<dbReference type="PANTHER" id="PTHR35005:SF1">
    <property type="entry name" value="2-AMINO-5-FORMYLAMINO-6-RIBOSYLAMINOPYRIMIDIN-4(3H)-ONE 5'-MONOPHOSPHATE DEFORMYLASE"/>
    <property type="match status" value="1"/>
</dbReference>
<dbReference type="GO" id="GO:0046872">
    <property type="term" value="F:metal ion binding"/>
    <property type="evidence" value="ECO:0007669"/>
    <property type="project" value="UniProtKB-KW"/>
</dbReference>
<evidence type="ECO:0000313" key="5">
    <source>
        <dbReference type="EMBL" id="SVE26177.1"/>
    </source>
</evidence>
<dbReference type="Pfam" id="PF02633">
    <property type="entry name" value="Creatininase"/>
    <property type="match status" value="1"/>
</dbReference>
<keyword evidence="3" id="KW-0378">Hydrolase</keyword>
<organism evidence="5">
    <name type="scientific">marine metagenome</name>
    <dbReference type="NCBI Taxonomy" id="408172"/>
    <lineage>
        <taxon>unclassified sequences</taxon>
        <taxon>metagenomes</taxon>
        <taxon>ecological metagenomes</taxon>
    </lineage>
</organism>
<dbReference type="PANTHER" id="PTHR35005">
    <property type="entry name" value="3-DEHYDRO-SCYLLO-INOSOSE HYDROLASE"/>
    <property type="match status" value="1"/>
</dbReference>
<gene>
    <name evidence="5" type="ORF">METZ01_LOCUS479031</name>
</gene>
<evidence type="ECO:0000256" key="1">
    <source>
        <dbReference type="ARBA" id="ARBA00001947"/>
    </source>
</evidence>
<accession>A0A383C180</accession>
<proteinExistence type="predicted"/>
<evidence type="ECO:0000256" key="4">
    <source>
        <dbReference type="ARBA" id="ARBA00022833"/>
    </source>
</evidence>
<dbReference type="EMBL" id="UINC01205136">
    <property type="protein sequence ID" value="SVE26177.1"/>
    <property type="molecule type" value="Genomic_DNA"/>
</dbReference>
<dbReference type="InterPro" id="IPR024087">
    <property type="entry name" value="Creatininase-like_sf"/>
</dbReference>
<keyword evidence="4" id="KW-0862">Zinc</keyword>
<keyword evidence="2" id="KW-0479">Metal-binding</keyword>
<protein>
    <recommendedName>
        <fullName evidence="6">Creatininase</fullName>
    </recommendedName>
</protein>
<dbReference type="AlphaFoldDB" id="A0A383C180"/>
<evidence type="ECO:0000256" key="2">
    <source>
        <dbReference type="ARBA" id="ARBA00022723"/>
    </source>
</evidence>
<reference evidence="5" key="1">
    <citation type="submission" date="2018-05" db="EMBL/GenBank/DDBJ databases">
        <authorList>
            <person name="Lanie J.A."/>
            <person name="Ng W.-L."/>
            <person name="Kazmierczak K.M."/>
            <person name="Andrzejewski T.M."/>
            <person name="Davidsen T.M."/>
            <person name="Wayne K.J."/>
            <person name="Tettelin H."/>
            <person name="Glass J.I."/>
            <person name="Rusch D."/>
            <person name="Podicherti R."/>
            <person name="Tsui H.-C.T."/>
            <person name="Winkler M.E."/>
        </authorList>
    </citation>
    <scope>NUCLEOTIDE SEQUENCE</scope>
</reference>
<feature type="non-terminal residue" evidence="5">
    <location>
        <position position="136"/>
    </location>
</feature>
<dbReference type="GO" id="GO:0009231">
    <property type="term" value="P:riboflavin biosynthetic process"/>
    <property type="evidence" value="ECO:0007669"/>
    <property type="project" value="TreeGrafter"/>
</dbReference>
<dbReference type="GO" id="GO:0016811">
    <property type="term" value="F:hydrolase activity, acting on carbon-nitrogen (but not peptide) bonds, in linear amides"/>
    <property type="evidence" value="ECO:0007669"/>
    <property type="project" value="TreeGrafter"/>
</dbReference>
<dbReference type="InterPro" id="IPR003785">
    <property type="entry name" value="Creatininase/forma_Hydrolase"/>
</dbReference>
<evidence type="ECO:0000256" key="3">
    <source>
        <dbReference type="ARBA" id="ARBA00022801"/>
    </source>
</evidence>